<protein>
    <recommendedName>
        <fullName evidence="2">Asparagine synthetase B</fullName>
    </recommendedName>
</protein>
<name>E0Y0T4_9SPHI</name>
<evidence type="ECO:0000313" key="1">
    <source>
        <dbReference type="EMBL" id="ADI20275.1"/>
    </source>
</evidence>
<accession>E0Y0T4</accession>
<sequence>MHANHKSHSLLLSVLLWALSFLSTVVSAQVLIPMDESQQRDHLKAYGLLYNAIEDGYDCHWLLNHRGGSFAILNADSKLIQQALLRGVSYETSSATQLVQLMADLKSPANNTNTVALQRVPKIAVYSPDGAQPWDDAVTMVLEYADIPFTTIYDTEILDGSLGDYQWLHLHHEDFTGQYGKFYGSYRDAAWYINQKASFEAAALEMGFTKVSQQKLAVAKTITTFVENGGFLFAMCSATDSYDIALAAQKTDICESMFDGDPMAPGAAYQLDYAPCFAFKDFTLETNPLRYEYSNIDITDRRVRSMKEDSDYFELFDFSAKYDVIPTILVQNHTDLVKSFYGQTTAFLPKTLKPTTTILGSNAVDGAARYIHGTQGKGYWTFFGGHDPEDYQHRVGDPHTDLNNHPNSPGYRLILNNILFPAAKKPPQKT</sequence>
<reference evidence="1" key="1">
    <citation type="journal article" date="2011" name="Environ. Microbiol.">
        <title>Time-series analyses of Monterey Bay coastal microbial picoplankton using a 'genome proxy' microarray.</title>
        <authorList>
            <person name="Rich V.I."/>
            <person name="Pham V.D."/>
            <person name="Eppley J."/>
            <person name="Shi Y."/>
            <person name="DeLong E.F."/>
        </authorList>
    </citation>
    <scope>NUCLEOTIDE SEQUENCE</scope>
</reference>
<evidence type="ECO:0008006" key="2">
    <source>
        <dbReference type="Google" id="ProtNLM"/>
    </source>
</evidence>
<organism evidence="1">
    <name type="scientific">uncultured Sphingobacterium sp. EB080_L08E11</name>
    <dbReference type="NCBI Taxonomy" id="710992"/>
    <lineage>
        <taxon>Bacteria</taxon>
        <taxon>Pseudomonadati</taxon>
        <taxon>Bacteroidota</taxon>
        <taxon>Sphingobacteriia</taxon>
        <taxon>Sphingobacteriales</taxon>
        <taxon>Sphingobacteriaceae</taxon>
        <taxon>Sphingobacterium</taxon>
        <taxon>environmental samples</taxon>
    </lineage>
</organism>
<dbReference type="AlphaFoldDB" id="E0Y0T4"/>
<dbReference type="EMBL" id="GU474939">
    <property type="protein sequence ID" value="ADI20275.1"/>
    <property type="molecule type" value="Genomic_DNA"/>
</dbReference>
<proteinExistence type="predicted"/>